<accession>A0A1I7U4A9</accession>
<organism evidence="1 2">
    <name type="scientific">Caenorhabditis tropicalis</name>
    <dbReference type="NCBI Taxonomy" id="1561998"/>
    <lineage>
        <taxon>Eukaryota</taxon>
        <taxon>Metazoa</taxon>
        <taxon>Ecdysozoa</taxon>
        <taxon>Nematoda</taxon>
        <taxon>Chromadorea</taxon>
        <taxon>Rhabditida</taxon>
        <taxon>Rhabditina</taxon>
        <taxon>Rhabditomorpha</taxon>
        <taxon>Rhabditoidea</taxon>
        <taxon>Rhabditidae</taxon>
        <taxon>Peloderinae</taxon>
        <taxon>Caenorhabditis</taxon>
    </lineage>
</organism>
<dbReference type="WBParaSite" id="Csp11.Scaffold629.g14710.t1">
    <property type="protein sequence ID" value="Csp11.Scaffold629.g14710.t1"/>
    <property type="gene ID" value="Csp11.Scaffold629.g14710"/>
</dbReference>
<evidence type="ECO:0000313" key="2">
    <source>
        <dbReference type="WBParaSite" id="Csp11.Scaffold629.g14710.t1"/>
    </source>
</evidence>
<keyword evidence="1" id="KW-1185">Reference proteome</keyword>
<dbReference type="eggNOG" id="ENOG502TJUY">
    <property type="taxonomic scope" value="Eukaryota"/>
</dbReference>
<reference evidence="2" key="1">
    <citation type="submission" date="2016-11" db="UniProtKB">
        <authorList>
            <consortium name="WormBaseParasite"/>
        </authorList>
    </citation>
    <scope>IDENTIFICATION</scope>
</reference>
<sequence>MSTEFQFPLLKLPWVCLEHFLNTSGVFNVFDLITFSSISKRCYQIVKSLKHRELKVYDIIINDNCIEIMFVRSELKICGSWKFNLGEEWKTNPFMELFFVDTIVENWVPARALQLLMDDPESSAVNAFQYLMALFPRPVGQIILTLNESNQLVQTYHSFNINECEILRINNENKMSRSEVIRIVKTTKIKETISFNVDLEPGFPYENDLILPKKFFFSWTSDPRDDI</sequence>
<dbReference type="PANTHER" id="PTHR21503">
    <property type="entry name" value="F-BOX-CONTAINING HYPOTHETICAL PROTEIN C.ELEGANS"/>
    <property type="match status" value="1"/>
</dbReference>
<name>A0A1I7U4A9_9PELO</name>
<dbReference type="PANTHER" id="PTHR21503:SF54">
    <property type="entry name" value="F-BOX DOMAIN-CONTAINING PROTEIN"/>
    <property type="match status" value="1"/>
</dbReference>
<dbReference type="Proteomes" id="UP000095282">
    <property type="component" value="Unplaced"/>
</dbReference>
<protein>
    <submittedName>
        <fullName evidence="2">F-box domain-containing protein</fullName>
    </submittedName>
</protein>
<proteinExistence type="predicted"/>
<evidence type="ECO:0000313" key="1">
    <source>
        <dbReference type="Proteomes" id="UP000095282"/>
    </source>
</evidence>
<dbReference type="AlphaFoldDB" id="A0A1I7U4A9"/>